<comment type="caution">
    <text evidence="2">The sequence shown here is derived from an EMBL/GenBank/DDBJ whole genome shotgun (WGS) entry which is preliminary data.</text>
</comment>
<evidence type="ECO:0000256" key="1">
    <source>
        <dbReference type="SAM" id="MobiDB-lite"/>
    </source>
</evidence>
<feature type="compositionally biased region" description="Acidic residues" evidence="1">
    <location>
        <begin position="115"/>
        <end position="124"/>
    </location>
</feature>
<accession>A0ABD5T9A5</accession>
<sequence length="124" mass="13621">MPIEKSEFTGLYPCDFYTPAELFEPDRMYTVTEIARLLQGLEPDAAIDEETEEVLLDWAIPWVMTNAEDLVVAEPRTDDEPGYYGLRRPEDLADDGGDGDDDNGTPEGADGTADAAEDASADEQ</sequence>
<protein>
    <submittedName>
        <fullName evidence="2">DUF5827 family protein</fullName>
    </submittedName>
</protein>
<feature type="compositionally biased region" description="Acidic residues" evidence="1">
    <location>
        <begin position="92"/>
        <end position="104"/>
    </location>
</feature>
<evidence type="ECO:0000313" key="3">
    <source>
        <dbReference type="Proteomes" id="UP001596443"/>
    </source>
</evidence>
<organism evidence="2 3">
    <name type="scientific">Halobaculum halobium</name>
    <dbReference type="NCBI Taxonomy" id="3032281"/>
    <lineage>
        <taxon>Archaea</taxon>
        <taxon>Methanobacteriati</taxon>
        <taxon>Methanobacteriota</taxon>
        <taxon>Stenosarchaea group</taxon>
        <taxon>Halobacteria</taxon>
        <taxon>Halobacteriales</taxon>
        <taxon>Haloferacaceae</taxon>
        <taxon>Halobaculum</taxon>
    </lineage>
</organism>
<dbReference type="GeneID" id="81208919"/>
<dbReference type="EMBL" id="JBHSWX010000012">
    <property type="protein sequence ID" value="MFC6785860.1"/>
    <property type="molecule type" value="Genomic_DNA"/>
</dbReference>
<feature type="region of interest" description="Disordered" evidence="1">
    <location>
        <begin position="74"/>
        <end position="124"/>
    </location>
</feature>
<feature type="compositionally biased region" description="Low complexity" evidence="1">
    <location>
        <begin position="105"/>
        <end position="114"/>
    </location>
</feature>
<gene>
    <name evidence="2" type="ORF">ACFQFD_07690</name>
</gene>
<dbReference type="AlphaFoldDB" id="A0ABD5T9A5"/>
<keyword evidence="3" id="KW-1185">Reference proteome</keyword>
<dbReference type="InterPro" id="IPR043867">
    <property type="entry name" value="DUF5827"/>
</dbReference>
<reference evidence="2 3" key="1">
    <citation type="journal article" date="2019" name="Int. J. Syst. Evol. Microbiol.">
        <title>The Global Catalogue of Microorganisms (GCM) 10K type strain sequencing project: providing services to taxonomists for standard genome sequencing and annotation.</title>
        <authorList>
            <consortium name="The Broad Institute Genomics Platform"/>
            <consortium name="The Broad Institute Genome Sequencing Center for Infectious Disease"/>
            <person name="Wu L."/>
            <person name="Ma J."/>
        </authorList>
    </citation>
    <scope>NUCLEOTIDE SEQUENCE [LARGE SCALE GENOMIC DNA]</scope>
    <source>
        <strain evidence="2 3">SYNS20</strain>
    </source>
</reference>
<evidence type="ECO:0000313" key="2">
    <source>
        <dbReference type="EMBL" id="MFC6785860.1"/>
    </source>
</evidence>
<dbReference type="Pfam" id="PF19145">
    <property type="entry name" value="DUF5827"/>
    <property type="match status" value="1"/>
</dbReference>
<dbReference type="RefSeq" id="WP_284062681.1">
    <property type="nucleotide sequence ID" value="NZ_CP126158.1"/>
</dbReference>
<dbReference type="Proteomes" id="UP001596443">
    <property type="component" value="Unassembled WGS sequence"/>
</dbReference>
<proteinExistence type="predicted"/>
<name>A0ABD5T9A5_9EURY</name>